<comment type="caution">
    <text evidence="3">The sequence shown here is derived from an EMBL/GenBank/DDBJ whole genome shotgun (WGS) entry which is preliminary data.</text>
</comment>
<dbReference type="OrthoDB" id="406156at2759"/>
<feature type="region of interest" description="Disordered" evidence="1">
    <location>
        <begin position="1"/>
        <end position="45"/>
    </location>
</feature>
<feature type="transmembrane region" description="Helical" evidence="2">
    <location>
        <begin position="258"/>
        <end position="279"/>
    </location>
</feature>
<evidence type="ECO:0000313" key="4">
    <source>
        <dbReference type="EMBL" id="CAL4797667.1"/>
    </source>
</evidence>
<organism evidence="3">
    <name type="scientific">Cladocopium goreaui</name>
    <dbReference type="NCBI Taxonomy" id="2562237"/>
    <lineage>
        <taxon>Eukaryota</taxon>
        <taxon>Sar</taxon>
        <taxon>Alveolata</taxon>
        <taxon>Dinophyceae</taxon>
        <taxon>Suessiales</taxon>
        <taxon>Symbiodiniaceae</taxon>
        <taxon>Cladocopium</taxon>
    </lineage>
</organism>
<name>A0A9P1DHP2_9DINO</name>
<reference evidence="3" key="1">
    <citation type="submission" date="2022-10" db="EMBL/GenBank/DDBJ databases">
        <authorList>
            <person name="Chen Y."/>
            <person name="Dougan E. K."/>
            <person name="Chan C."/>
            <person name="Rhodes N."/>
            <person name="Thang M."/>
        </authorList>
    </citation>
    <scope>NUCLEOTIDE SEQUENCE</scope>
</reference>
<evidence type="ECO:0000256" key="1">
    <source>
        <dbReference type="SAM" id="MobiDB-lite"/>
    </source>
</evidence>
<reference evidence="4 5" key="2">
    <citation type="submission" date="2024-05" db="EMBL/GenBank/DDBJ databases">
        <authorList>
            <person name="Chen Y."/>
            <person name="Shah S."/>
            <person name="Dougan E. K."/>
            <person name="Thang M."/>
            <person name="Chan C."/>
        </authorList>
    </citation>
    <scope>NUCLEOTIDE SEQUENCE [LARGE SCALE GENOMIC DNA]</scope>
</reference>
<keyword evidence="2" id="KW-0472">Membrane</keyword>
<gene>
    <name evidence="3" type="ORF">C1SCF055_LOCUS35625</name>
</gene>
<sequence>MDMLRKMMRKSPAEDRYTELGERESRELMHEDADPEAAVEHEASGRQVSGHLQDGLAKQFLDKPGIPMPPIPRFRATLCCRWLLLVFILIGLVHWLGRFMTVQAFHDITNVKELELEVDNCDVEMAPLPPKLKNGAVTIQYWKFMSQIHRISSEEDKMTIQVDMRVKVPMFRCLISIFTNHSKLDKISGHIGGTQHCRLMMMEAISKEVHLTSQQVTMQFQALPKKVHVESSQGLVAIRPQTVPEGWDATIKKSGYNVFSILNLILNAIGVGAVLWWAFASWRLHKIHSPLTPDGLGTVAPVAKAGVRGGKGGKHHSAENPDRYFSQGAALKGGGPPPFWVFCAGQWQDCWCPGDIRWGNEETWHVVPLPKSGDSHKVTCTIEHLPDNLPGDDMKHCECLIDPNSASYPRTNAMMLEDGEAERLGATLVSSCELFFGARKKQPVDMAQWMAMEGLCSEDWEERMRFNRSMKAGPKQISLEVRQQLFRARVDARFKKIMSSVTSKSWFRRAFVTYVAGEPSSPFVQMATELIKSVHYFSSWPIIVFNFGLVTPPAWTPEEFPRLVILHSLPLPRENPMKRSFNFNKLRSILMSRVKTGIQLDVDQFIAPNADVLFKLTEGYVDKAYPFPLMPAHFLDWSIKDQKDAPWWPRYCPNPSKPCPMQTMRWAHAHPTWTYWALPFFGRWVRRHFRDERLPNVTLQGFEAPGLRVGNIPEDEDLLNVALWEERASKQWCKFDVPATVEFESLLTWQSSHGNSCKEGIGCTNIGGDERWYKNGVPKVYWTAHHAVDAAQTAQILERIQAKEKEGNWPPAIVYDEKFWKSGEELHAAYPDLQKRDAARISWNICELKSQSWAKRLMHGGQRPREACAFRGEQSNARAAADHANVLVEVPSSFSLDLAGESEKHTVLAGEKVHTATPGQYQMHGGPKNGKLKSDFPGVWRRREPDAS</sequence>
<dbReference type="EMBL" id="CAMXCT030004779">
    <property type="protein sequence ID" value="CAL4797667.1"/>
    <property type="molecule type" value="Genomic_DNA"/>
</dbReference>
<dbReference type="EMBL" id="CAMXCT010004779">
    <property type="protein sequence ID" value="CAI4010355.1"/>
    <property type="molecule type" value="Genomic_DNA"/>
</dbReference>
<feature type="compositionally biased region" description="Basic and acidic residues" evidence="1">
    <location>
        <begin position="11"/>
        <end position="44"/>
    </location>
</feature>
<keyword evidence="5" id="KW-1185">Reference proteome</keyword>
<dbReference type="AlphaFoldDB" id="A0A9P1DHP2"/>
<proteinExistence type="predicted"/>
<evidence type="ECO:0000256" key="2">
    <source>
        <dbReference type="SAM" id="Phobius"/>
    </source>
</evidence>
<keyword evidence="2" id="KW-0812">Transmembrane</keyword>
<evidence type="ECO:0000313" key="3">
    <source>
        <dbReference type="EMBL" id="CAI4010355.1"/>
    </source>
</evidence>
<dbReference type="EMBL" id="CAMXCT020004779">
    <property type="protein sequence ID" value="CAL1163730.1"/>
    <property type="molecule type" value="Genomic_DNA"/>
</dbReference>
<protein>
    <submittedName>
        <fullName evidence="4">S-norcoclaurine synthase 1</fullName>
    </submittedName>
</protein>
<keyword evidence="2" id="KW-1133">Transmembrane helix</keyword>
<feature type="region of interest" description="Disordered" evidence="1">
    <location>
        <begin position="917"/>
        <end position="948"/>
    </location>
</feature>
<accession>A0A9P1DHP2</accession>
<dbReference type="Proteomes" id="UP001152797">
    <property type="component" value="Unassembled WGS sequence"/>
</dbReference>
<evidence type="ECO:0000313" key="5">
    <source>
        <dbReference type="Proteomes" id="UP001152797"/>
    </source>
</evidence>
<feature type="transmembrane region" description="Helical" evidence="2">
    <location>
        <begin position="78"/>
        <end position="97"/>
    </location>
</feature>